<dbReference type="STRING" id="7574.A0A2R2MU10"/>
<dbReference type="SMART" id="SM00365">
    <property type="entry name" value="LRR_SD22"/>
    <property type="match status" value="4"/>
</dbReference>
<dbReference type="GeneID" id="106168157"/>
<dbReference type="PROSITE" id="PS51450">
    <property type="entry name" value="LRR"/>
    <property type="match status" value="4"/>
</dbReference>
<feature type="region of interest" description="Disordered" evidence="3">
    <location>
        <begin position="248"/>
        <end position="270"/>
    </location>
</feature>
<keyword evidence="2" id="KW-0677">Repeat</keyword>
<evidence type="ECO:0000256" key="1">
    <source>
        <dbReference type="ARBA" id="ARBA00022614"/>
    </source>
</evidence>
<organism evidence="4 5">
    <name type="scientific">Lingula anatina</name>
    <name type="common">Brachiopod</name>
    <name type="synonym">Lingula unguis</name>
    <dbReference type="NCBI Taxonomy" id="7574"/>
    <lineage>
        <taxon>Eukaryota</taxon>
        <taxon>Metazoa</taxon>
        <taxon>Spiralia</taxon>
        <taxon>Lophotrochozoa</taxon>
        <taxon>Brachiopoda</taxon>
        <taxon>Linguliformea</taxon>
        <taxon>Lingulata</taxon>
        <taxon>Lingulida</taxon>
        <taxon>Linguloidea</taxon>
        <taxon>Lingulidae</taxon>
        <taxon>Lingula</taxon>
    </lineage>
</organism>
<dbReference type="PANTHER" id="PTHR46652:SF3">
    <property type="entry name" value="LEUCINE-RICH REPEAT-CONTAINING PROTEIN 9"/>
    <property type="match status" value="1"/>
</dbReference>
<evidence type="ECO:0000256" key="2">
    <source>
        <dbReference type="ARBA" id="ARBA00022737"/>
    </source>
</evidence>
<evidence type="ECO:0000313" key="5">
    <source>
        <dbReference type="RefSeq" id="XP_023933628.1"/>
    </source>
</evidence>
<sequence>MVKLTMDMIARCTSGYTKKKRDESMQHYLKRLTHLYLEDRNIDDIGDDLAMCRNLTVLYLYDNKLPKVPVLLQNQNLTHLYLQNNHITRMENLAPLRRLTKLYLGGNSITVVEGLEKLDMLQEFHIENQNLPPGEKLLFDPRSLKTLSMCLQVLNVSGNNLDSIRELECLRELTQIMANDNNLNDMRELGHLLTAWRSLWRLELIGNPMCHKSKYRDRVIVMAHRLEILDGKEISDNARQFLENWQASKEKRRDNLSRKNTEDTLNLGHLKDKDLPPVAFPKHGGIPGYIMPGLPRKQFDDILARSASLPNSAVQPHRTPKAPLGPKSHSDLVGPRYKNTFGTTSPMQRRSLTLSSESHPRGLIIIGGEDLGSGDMSVQD</sequence>
<reference evidence="5" key="1">
    <citation type="journal article" date="2015" name="Nat. Commun.">
        <title>The Lingula genome provides insights into brachiopod evolution and the origin of phosphate biomineralization.</title>
        <authorList>
            <person name="Luo Y.J."/>
            <person name="Takeuchi T."/>
            <person name="Koyanagi R."/>
            <person name="Yamada L."/>
            <person name="Kanda M."/>
            <person name="Khalturina M."/>
            <person name="Fujie M."/>
            <person name="Yamasaki S.I."/>
            <person name="Endo K."/>
            <person name="Satoh N."/>
        </authorList>
    </citation>
    <scope>NUCLEOTIDE SEQUENCE</scope>
</reference>
<evidence type="ECO:0000313" key="4">
    <source>
        <dbReference type="Proteomes" id="UP000085678"/>
    </source>
</evidence>
<dbReference type="SUPFAM" id="SSF52058">
    <property type="entry name" value="L domain-like"/>
    <property type="match status" value="1"/>
</dbReference>
<dbReference type="Proteomes" id="UP000085678">
    <property type="component" value="Unplaced"/>
</dbReference>
<dbReference type="KEGG" id="lak:106168157"/>
<dbReference type="InParanoid" id="A0A2R2MU10"/>
<protein>
    <submittedName>
        <fullName evidence="5">Protein phosphatase 1 regulatory subunit 42</fullName>
    </submittedName>
</protein>
<feature type="region of interest" description="Disordered" evidence="3">
    <location>
        <begin position="309"/>
        <end position="380"/>
    </location>
</feature>
<feature type="compositionally biased region" description="Basic and acidic residues" evidence="3">
    <location>
        <begin position="248"/>
        <end position="262"/>
    </location>
</feature>
<accession>A0A2R2MU10</accession>
<dbReference type="PANTHER" id="PTHR46652">
    <property type="entry name" value="LEUCINE-RICH REPEAT AND IQ DOMAIN-CONTAINING PROTEIN 1-RELATED"/>
    <property type="match status" value="1"/>
</dbReference>
<dbReference type="CDD" id="cd21340">
    <property type="entry name" value="PPP1R42"/>
    <property type="match status" value="1"/>
</dbReference>
<dbReference type="Pfam" id="PF13855">
    <property type="entry name" value="LRR_8"/>
    <property type="match status" value="1"/>
</dbReference>
<evidence type="ECO:0000256" key="3">
    <source>
        <dbReference type="SAM" id="MobiDB-lite"/>
    </source>
</evidence>
<keyword evidence="4" id="KW-1185">Reference proteome</keyword>
<dbReference type="InterPro" id="IPR001611">
    <property type="entry name" value="Leu-rich_rpt"/>
</dbReference>
<keyword evidence="1" id="KW-0433">Leucine-rich repeat</keyword>
<feature type="compositionally biased region" description="Polar residues" evidence="3">
    <location>
        <begin position="340"/>
        <end position="357"/>
    </location>
</feature>
<proteinExistence type="predicted"/>
<dbReference type="AlphaFoldDB" id="A0A2R2MU10"/>
<dbReference type="OrthoDB" id="10262005at2759"/>
<reference evidence="5" key="2">
    <citation type="submission" date="2025-08" db="UniProtKB">
        <authorList>
            <consortium name="RefSeq"/>
        </authorList>
    </citation>
    <scope>IDENTIFICATION</scope>
</reference>
<name>A0A2R2MU10_LINAN</name>
<dbReference type="InterPro" id="IPR050836">
    <property type="entry name" value="SDS22/Internalin_LRR"/>
</dbReference>
<gene>
    <name evidence="5" type="primary">LOC106168157</name>
</gene>
<dbReference type="InterPro" id="IPR032675">
    <property type="entry name" value="LRR_dom_sf"/>
</dbReference>
<dbReference type="RefSeq" id="XP_023933628.1">
    <property type="nucleotide sequence ID" value="XM_024077860.1"/>
</dbReference>
<dbReference type="Gene3D" id="3.80.10.10">
    <property type="entry name" value="Ribonuclease Inhibitor"/>
    <property type="match status" value="2"/>
</dbReference>